<feature type="chain" id="PRO_5034852385" description="ToxB-like N-terminal ascomycota domain-containing protein" evidence="1">
    <location>
        <begin position="20"/>
        <end position="97"/>
    </location>
</feature>
<evidence type="ECO:0000256" key="1">
    <source>
        <dbReference type="SAM" id="SignalP"/>
    </source>
</evidence>
<feature type="signal peptide" evidence="1">
    <location>
        <begin position="1"/>
        <end position="19"/>
    </location>
</feature>
<keyword evidence="4" id="KW-1185">Reference proteome</keyword>
<sequence>MVRITSVFNVFAMVSSAVALKCNIQVRNNVGRVVGSTCVNAGATGSVTSSQTGANISFKTSNTCGVDPTGGIGPNESLSNATLTLTTTDDSDGQQQQ</sequence>
<dbReference type="EMBL" id="WIGN01000257">
    <property type="protein sequence ID" value="KAF6802831.1"/>
    <property type="molecule type" value="Genomic_DNA"/>
</dbReference>
<evidence type="ECO:0000313" key="4">
    <source>
        <dbReference type="Proteomes" id="UP000652219"/>
    </source>
</evidence>
<evidence type="ECO:0000313" key="3">
    <source>
        <dbReference type="EMBL" id="KAF6802831.1"/>
    </source>
</evidence>
<comment type="caution">
    <text evidence="3">The sequence shown here is derived from an EMBL/GenBank/DDBJ whole genome shotgun (WGS) entry which is preliminary data.</text>
</comment>
<dbReference type="AlphaFoldDB" id="A0A8H6MNZ6"/>
<dbReference type="Proteomes" id="UP000652219">
    <property type="component" value="Unassembled WGS sequence"/>
</dbReference>
<proteinExistence type="predicted"/>
<name>A0A8H6MNZ6_9PEZI</name>
<dbReference type="InterPro" id="IPR041450">
    <property type="entry name" value="ToxB-like_N_ascomy"/>
</dbReference>
<dbReference type="Gene3D" id="2.10.70.110">
    <property type="match status" value="1"/>
</dbReference>
<organism evidence="3 4">
    <name type="scientific">Colletotrichum sojae</name>
    <dbReference type="NCBI Taxonomy" id="2175907"/>
    <lineage>
        <taxon>Eukaryota</taxon>
        <taxon>Fungi</taxon>
        <taxon>Dikarya</taxon>
        <taxon>Ascomycota</taxon>
        <taxon>Pezizomycotina</taxon>
        <taxon>Sordariomycetes</taxon>
        <taxon>Hypocreomycetidae</taxon>
        <taxon>Glomerellales</taxon>
        <taxon>Glomerellaceae</taxon>
        <taxon>Colletotrichum</taxon>
        <taxon>Colletotrichum orchidearum species complex</taxon>
    </lineage>
</organism>
<protein>
    <recommendedName>
        <fullName evidence="2">ToxB-like N-terminal ascomycota domain-containing protein</fullName>
    </recommendedName>
</protein>
<keyword evidence="1" id="KW-0732">Signal</keyword>
<gene>
    <name evidence="3" type="ORF">CSOJ01_11303</name>
</gene>
<dbReference type="Pfam" id="PF18224">
    <property type="entry name" value="ToxB_N"/>
    <property type="match status" value="1"/>
</dbReference>
<reference evidence="3 4" key="1">
    <citation type="journal article" date="2020" name="Phytopathology">
        <title>Genome Sequence Resources of Colletotrichum truncatum, C. plurivorum, C. musicola, and C. sojae: Four Species Pathogenic to Soybean (Glycine max).</title>
        <authorList>
            <person name="Rogerio F."/>
            <person name="Boufleur T.R."/>
            <person name="Ciampi-Guillardi M."/>
            <person name="Sukno S.A."/>
            <person name="Thon M.R."/>
            <person name="Massola Junior N.S."/>
            <person name="Baroncelli R."/>
        </authorList>
    </citation>
    <scope>NUCLEOTIDE SEQUENCE [LARGE SCALE GENOMIC DNA]</scope>
    <source>
        <strain evidence="3 4">LFN0009</strain>
    </source>
</reference>
<accession>A0A8H6MNZ6</accession>
<feature type="domain" description="ToxB-like N-terminal ascomycota" evidence="2">
    <location>
        <begin position="22"/>
        <end position="80"/>
    </location>
</feature>
<evidence type="ECO:0000259" key="2">
    <source>
        <dbReference type="Pfam" id="PF18224"/>
    </source>
</evidence>